<dbReference type="AlphaFoldDB" id="A0A498H3D1"/>
<keyword evidence="1" id="KW-0812">Transmembrane</keyword>
<sequence>MERMRDVRVARFERAGVMHVEFRFKALDQLLDPADSSPLPERELTEFAEEYIFGYLRECRLQNLAGLNISLPQDQVSPEMQMLLPDTIRRQYLFRLSDLDHETRLSLREGRISLAIAVFNATIAVLFFSIFASYLESLVVILLGGLITILNWVTIWNTYEYFVYDYRHLMHRRRIYRKVPALEIKVLTWPLTGNPEETVHPADREIG</sequence>
<dbReference type="EMBL" id="LHQS01000001">
    <property type="protein sequence ID" value="RXE56755.1"/>
    <property type="molecule type" value="Genomic_DNA"/>
</dbReference>
<feature type="transmembrane region" description="Helical" evidence="1">
    <location>
        <begin position="112"/>
        <end position="132"/>
    </location>
</feature>
<evidence type="ECO:0000313" key="3">
    <source>
        <dbReference type="Proteomes" id="UP000290932"/>
    </source>
</evidence>
<dbReference type="Proteomes" id="UP000290932">
    <property type="component" value="Unassembled WGS sequence"/>
</dbReference>
<accession>A0A498H3D1</accession>
<keyword evidence="1" id="KW-1133">Transmembrane helix</keyword>
<evidence type="ECO:0000313" key="2">
    <source>
        <dbReference type="EMBL" id="RXE56755.1"/>
    </source>
</evidence>
<reference evidence="2 3" key="1">
    <citation type="journal article" date="2015" name="Int. J. Syst. Evol. Microbiol.">
        <title>Methanoculleus taiwanensis sp. nov., a methanogen isolated from deep marine sediment at the deformation front area near Taiwan.</title>
        <authorList>
            <person name="Weng C.Y."/>
            <person name="Chen S.C."/>
            <person name="Lai M.C."/>
            <person name="Wu S.Y."/>
            <person name="Lin S."/>
            <person name="Yang T.F."/>
            <person name="Chen P.C."/>
        </authorList>
    </citation>
    <scope>NUCLEOTIDE SEQUENCE [LARGE SCALE GENOMIC DNA]</scope>
    <source>
        <strain evidence="2 3">CYW4</strain>
    </source>
</reference>
<gene>
    <name evidence="2" type="ORF">ABH15_00845</name>
</gene>
<comment type="caution">
    <text evidence="2">The sequence shown here is derived from an EMBL/GenBank/DDBJ whole genome shotgun (WGS) entry which is preliminary data.</text>
</comment>
<keyword evidence="3" id="KW-1185">Reference proteome</keyword>
<protein>
    <submittedName>
        <fullName evidence="2">Uncharacterized protein</fullName>
    </submittedName>
</protein>
<evidence type="ECO:0000256" key="1">
    <source>
        <dbReference type="SAM" id="Phobius"/>
    </source>
</evidence>
<name>A0A498H3D1_9EURY</name>
<proteinExistence type="predicted"/>
<organism evidence="2 3">
    <name type="scientific">Methanoculleus taiwanensis</name>
    <dbReference type="NCBI Taxonomy" id="1550565"/>
    <lineage>
        <taxon>Archaea</taxon>
        <taxon>Methanobacteriati</taxon>
        <taxon>Methanobacteriota</taxon>
        <taxon>Stenosarchaea group</taxon>
        <taxon>Methanomicrobia</taxon>
        <taxon>Methanomicrobiales</taxon>
        <taxon>Methanomicrobiaceae</taxon>
        <taxon>Methanoculleus</taxon>
    </lineage>
</organism>
<feature type="transmembrane region" description="Helical" evidence="1">
    <location>
        <begin position="138"/>
        <end position="164"/>
    </location>
</feature>
<keyword evidence="1" id="KW-0472">Membrane</keyword>